<keyword evidence="2" id="KW-0540">Nuclease</keyword>
<evidence type="ECO:0000259" key="6">
    <source>
        <dbReference type="Pfam" id="PF01850"/>
    </source>
</evidence>
<dbReference type="Pfam" id="PF01850">
    <property type="entry name" value="PIN"/>
    <property type="match status" value="1"/>
</dbReference>
<dbReference type="AlphaFoldDB" id="X1B1F8"/>
<sequence>MPREPRLVVVDTSVVLKWQLDDEEYIPQATALRNDFYALEAVKAIAPYLLIYEVVNGILTATRRKRLASDKALEVVDNLMRLGVELKQVEPGRVLELALEHNLSAYDASYLALAESEGCELWTGDRPFYQAVKSDLPRVKWIGDYIPIGDTEYEK</sequence>
<feature type="domain" description="PIN" evidence="6">
    <location>
        <begin position="8"/>
        <end position="131"/>
    </location>
</feature>
<evidence type="ECO:0000313" key="7">
    <source>
        <dbReference type="EMBL" id="GAG65841.1"/>
    </source>
</evidence>
<comment type="caution">
    <text evidence="7">The sequence shown here is derived from an EMBL/GenBank/DDBJ whole genome shotgun (WGS) entry which is preliminary data.</text>
</comment>
<gene>
    <name evidence="7" type="ORF">S01H4_20611</name>
</gene>
<accession>X1B1F8</accession>
<dbReference type="InterPro" id="IPR051619">
    <property type="entry name" value="TypeII_TA_RNase_PINc/VapC"/>
</dbReference>
<dbReference type="HAMAP" id="MF_00265">
    <property type="entry name" value="VapC_Nob1"/>
    <property type="match status" value="1"/>
</dbReference>
<keyword evidence="3" id="KW-0479">Metal-binding</keyword>
<evidence type="ECO:0000256" key="2">
    <source>
        <dbReference type="ARBA" id="ARBA00022722"/>
    </source>
</evidence>
<dbReference type="EMBL" id="BART01009277">
    <property type="protein sequence ID" value="GAG65841.1"/>
    <property type="molecule type" value="Genomic_DNA"/>
</dbReference>
<dbReference type="GO" id="GO:0046872">
    <property type="term" value="F:metal ion binding"/>
    <property type="evidence" value="ECO:0007669"/>
    <property type="project" value="UniProtKB-KW"/>
</dbReference>
<evidence type="ECO:0000256" key="3">
    <source>
        <dbReference type="ARBA" id="ARBA00022723"/>
    </source>
</evidence>
<organism evidence="7">
    <name type="scientific">marine sediment metagenome</name>
    <dbReference type="NCBI Taxonomy" id="412755"/>
    <lineage>
        <taxon>unclassified sequences</taxon>
        <taxon>metagenomes</taxon>
        <taxon>ecological metagenomes</taxon>
    </lineage>
</organism>
<dbReference type="InterPro" id="IPR044153">
    <property type="entry name" value="PIN_Pae0151-like"/>
</dbReference>
<keyword evidence="1" id="KW-1277">Toxin-antitoxin system</keyword>
<protein>
    <recommendedName>
        <fullName evidence="6">PIN domain-containing protein</fullName>
    </recommendedName>
</protein>
<dbReference type="CDD" id="cd09873">
    <property type="entry name" value="PIN_Pae0151-like"/>
    <property type="match status" value="1"/>
</dbReference>
<proteinExistence type="inferred from homology"/>
<dbReference type="PANTHER" id="PTHR35901:SF1">
    <property type="entry name" value="EXONUCLEASE VAPC9"/>
    <property type="match status" value="1"/>
</dbReference>
<dbReference type="InterPro" id="IPR002716">
    <property type="entry name" value="PIN_dom"/>
</dbReference>
<dbReference type="PANTHER" id="PTHR35901">
    <property type="entry name" value="RIBONUCLEASE VAPC3"/>
    <property type="match status" value="1"/>
</dbReference>
<dbReference type="SUPFAM" id="SSF88723">
    <property type="entry name" value="PIN domain-like"/>
    <property type="match status" value="1"/>
</dbReference>
<dbReference type="InterPro" id="IPR029060">
    <property type="entry name" value="PIN-like_dom_sf"/>
</dbReference>
<evidence type="ECO:0000256" key="1">
    <source>
        <dbReference type="ARBA" id="ARBA00022649"/>
    </source>
</evidence>
<name>X1B1F8_9ZZZZ</name>
<evidence type="ECO:0000256" key="5">
    <source>
        <dbReference type="ARBA" id="ARBA00022842"/>
    </source>
</evidence>
<keyword evidence="4" id="KW-0378">Hydrolase</keyword>
<dbReference type="GO" id="GO:0004540">
    <property type="term" value="F:RNA nuclease activity"/>
    <property type="evidence" value="ECO:0007669"/>
    <property type="project" value="InterPro"/>
</dbReference>
<evidence type="ECO:0000256" key="4">
    <source>
        <dbReference type="ARBA" id="ARBA00022801"/>
    </source>
</evidence>
<dbReference type="InterPro" id="IPR022907">
    <property type="entry name" value="VapC_family"/>
</dbReference>
<reference evidence="7" key="1">
    <citation type="journal article" date="2014" name="Front. Microbiol.">
        <title>High frequency of phylogenetically diverse reductive dehalogenase-homologous genes in deep subseafloor sedimentary metagenomes.</title>
        <authorList>
            <person name="Kawai M."/>
            <person name="Futagami T."/>
            <person name="Toyoda A."/>
            <person name="Takaki Y."/>
            <person name="Nishi S."/>
            <person name="Hori S."/>
            <person name="Arai W."/>
            <person name="Tsubouchi T."/>
            <person name="Morono Y."/>
            <person name="Uchiyama I."/>
            <person name="Ito T."/>
            <person name="Fujiyama A."/>
            <person name="Inagaki F."/>
            <person name="Takami H."/>
        </authorList>
    </citation>
    <scope>NUCLEOTIDE SEQUENCE</scope>
    <source>
        <strain evidence="7">Expedition CK06-06</strain>
    </source>
</reference>
<dbReference type="Gene3D" id="3.40.50.1010">
    <property type="entry name" value="5'-nuclease"/>
    <property type="match status" value="1"/>
</dbReference>
<dbReference type="GO" id="GO:0016787">
    <property type="term" value="F:hydrolase activity"/>
    <property type="evidence" value="ECO:0007669"/>
    <property type="project" value="UniProtKB-KW"/>
</dbReference>
<keyword evidence="5" id="KW-0460">Magnesium</keyword>